<dbReference type="InterPro" id="IPR010282">
    <property type="entry name" value="Uncharacterised_HutD/Ves"/>
</dbReference>
<accession>A0ABS7YQ11</accession>
<dbReference type="SUPFAM" id="SSF51182">
    <property type="entry name" value="RmlC-like cupins"/>
    <property type="match status" value="1"/>
</dbReference>
<dbReference type="RefSeq" id="WP_225251409.1">
    <property type="nucleotide sequence ID" value="NZ_JAIWIU010000120.1"/>
</dbReference>
<keyword evidence="2" id="KW-1185">Reference proteome</keyword>
<comment type="caution">
    <text evidence="1">The sequence shown here is derived from an EMBL/GenBank/DDBJ whole genome shotgun (WGS) entry which is preliminary data.</text>
</comment>
<dbReference type="EMBL" id="JAIWIU010000120">
    <property type="protein sequence ID" value="MCA2017763.1"/>
    <property type="molecule type" value="Genomic_DNA"/>
</dbReference>
<dbReference type="Gene3D" id="2.60.120.10">
    <property type="entry name" value="Jelly Rolls"/>
    <property type="match status" value="1"/>
</dbReference>
<dbReference type="Pfam" id="PF05962">
    <property type="entry name" value="HutD"/>
    <property type="match status" value="1"/>
</dbReference>
<name>A0ABS7YQ11_9VIBR</name>
<proteinExistence type="predicted"/>
<dbReference type="PANTHER" id="PTHR37943">
    <property type="entry name" value="PROTEIN VES"/>
    <property type="match status" value="1"/>
</dbReference>
<dbReference type="InterPro" id="IPR011051">
    <property type="entry name" value="RmlC_Cupin_sf"/>
</dbReference>
<dbReference type="InterPro" id="IPR014710">
    <property type="entry name" value="RmlC-like_jellyroll"/>
</dbReference>
<sequence>MMHSPYTLLTPDQYIRMPWKNGLGVTLEIARIEDANGVLFRLSQAAVVEDGAFSDFSGMHRTLVLINGHGMQLTHTSLSGEISRHHLSHSLDIARFSGSDKTEAHLTHGGIEDLNIMVREEEVISYVQALNSGLSLDFSENDQTLFDGFYATKESKLLITPLNTTIEPIPLKVTATSTVRITTPVTLSLQEGQGVAIQCCYSACNN</sequence>
<organism evidence="1 2">
    <name type="scientific">Vibrio tritonius</name>
    <dbReference type="NCBI Taxonomy" id="1435069"/>
    <lineage>
        <taxon>Bacteria</taxon>
        <taxon>Pseudomonadati</taxon>
        <taxon>Pseudomonadota</taxon>
        <taxon>Gammaproteobacteria</taxon>
        <taxon>Vibrionales</taxon>
        <taxon>Vibrionaceae</taxon>
        <taxon>Vibrio</taxon>
    </lineage>
</organism>
<protein>
    <submittedName>
        <fullName evidence="1">HutD family protein</fullName>
    </submittedName>
</protein>
<reference evidence="2" key="1">
    <citation type="submission" date="2023-07" db="EMBL/GenBank/DDBJ databases">
        <title>Molecular identification of indigenous halophilic bacteria isolated from red sea cost, biodegradation of synthetic dyes and assessment of degraded metabolite toxicity.</title>
        <authorList>
            <person name="Chaieb K."/>
            <person name="Altayb H.N."/>
        </authorList>
    </citation>
    <scope>NUCLEOTIDE SEQUENCE [LARGE SCALE GENOMIC DNA]</scope>
    <source>
        <strain evidence="2">K20</strain>
    </source>
</reference>
<evidence type="ECO:0000313" key="1">
    <source>
        <dbReference type="EMBL" id="MCA2017763.1"/>
    </source>
</evidence>
<dbReference type="Proteomes" id="UP001199044">
    <property type="component" value="Unassembled WGS sequence"/>
</dbReference>
<dbReference type="PANTHER" id="PTHR37943:SF1">
    <property type="entry name" value="PROTEIN VES"/>
    <property type="match status" value="1"/>
</dbReference>
<gene>
    <name evidence="1" type="ORF">LDJ79_16705</name>
</gene>
<evidence type="ECO:0000313" key="2">
    <source>
        <dbReference type="Proteomes" id="UP001199044"/>
    </source>
</evidence>